<evidence type="ECO:0000313" key="2">
    <source>
        <dbReference type="EMBL" id="MED6180584.1"/>
    </source>
</evidence>
<gene>
    <name evidence="2" type="ORF">PIB30_011345</name>
</gene>
<accession>A0ABU6W5C3</accession>
<reference evidence="2 3" key="1">
    <citation type="journal article" date="2023" name="Plants (Basel)">
        <title>Bridging the Gap: Combining Genomics and Transcriptomics Approaches to Understand Stylosanthes scabra, an Orphan Legume from the Brazilian Caatinga.</title>
        <authorList>
            <person name="Ferreira-Neto J.R.C."/>
            <person name="da Silva M.D."/>
            <person name="Binneck E."/>
            <person name="de Melo N.F."/>
            <person name="da Silva R.H."/>
            <person name="de Melo A.L.T.M."/>
            <person name="Pandolfi V."/>
            <person name="Bustamante F.O."/>
            <person name="Brasileiro-Vidal A.C."/>
            <person name="Benko-Iseppon A.M."/>
        </authorList>
    </citation>
    <scope>NUCLEOTIDE SEQUENCE [LARGE SCALE GENOMIC DNA]</scope>
    <source>
        <tissue evidence="2">Leaves</tissue>
    </source>
</reference>
<keyword evidence="3" id="KW-1185">Reference proteome</keyword>
<comment type="caution">
    <text evidence="2">The sequence shown here is derived from an EMBL/GenBank/DDBJ whole genome shotgun (WGS) entry which is preliminary data.</text>
</comment>
<evidence type="ECO:0000256" key="1">
    <source>
        <dbReference type="SAM" id="MobiDB-lite"/>
    </source>
</evidence>
<feature type="compositionally biased region" description="Basic and acidic residues" evidence="1">
    <location>
        <begin position="12"/>
        <end position="21"/>
    </location>
</feature>
<feature type="compositionally biased region" description="Polar residues" evidence="1">
    <location>
        <begin position="1"/>
        <end position="10"/>
    </location>
</feature>
<dbReference type="EMBL" id="JASCZI010181270">
    <property type="protein sequence ID" value="MED6180584.1"/>
    <property type="molecule type" value="Genomic_DNA"/>
</dbReference>
<proteinExistence type="predicted"/>
<feature type="region of interest" description="Disordered" evidence="1">
    <location>
        <begin position="1"/>
        <end position="70"/>
    </location>
</feature>
<name>A0ABU6W5C3_9FABA</name>
<dbReference type="Proteomes" id="UP001341840">
    <property type="component" value="Unassembled WGS sequence"/>
</dbReference>
<sequence>MAEQPVNNRQPGPREDGRMTSDLESNNGRRGGRNQATSSRHPSPRRIPSPRRATSQISSPRRIASQIHIPVNNREHKSAYDIMDIVIGQMGRLDRLESDFTRQREVEEQLRQEQAWRK</sequence>
<organism evidence="2 3">
    <name type="scientific">Stylosanthes scabra</name>
    <dbReference type="NCBI Taxonomy" id="79078"/>
    <lineage>
        <taxon>Eukaryota</taxon>
        <taxon>Viridiplantae</taxon>
        <taxon>Streptophyta</taxon>
        <taxon>Embryophyta</taxon>
        <taxon>Tracheophyta</taxon>
        <taxon>Spermatophyta</taxon>
        <taxon>Magnoliopsida</taxon>
        <taxon>eudicotyledons</taxon>
        <taxon>Gunneridae</taxon>
        <taxon>Pentapetalae</taxon>
        <taxon>rosids</taxon>
        <taxon>fabids</taxon>
        <taxon>Fabales</taxon>
        <taxon>Fabaceae</taxon>
        <taxon>Papilionoideae</taxon>
        <taxon>50 kb inversion clade</taxon>
        <taxon>dalbergioids sensu lato</taxon>
        <taxon>Dalbergieae</taxon>
        <taxon>Pterocarpus clade</taxon>
        <taxon>Stylosanthes</taxon>
    </lineage>
</organism>
<evidence type="ECO:0000313" key="3">
    <source>
        <dbReference type="Proteomes" id="UP001341840"/>
    </source>
</evidence>
<protein>
    <submittedName>
        <fullName evidence="2">Uncharacterized protein</fullName>
    </submittedName>
</protein>